<reference evidence="2" key="1">
    <citation type="submission" date="2020-02" db="EMBL/GenBank/DDBJ databases">
        <title>Genomic and physiological characterization of two novel Nitrospinaceae genera.</title>
        <authorList>
            <person name="Mueller A.J."/>
            <person name="Jung M.-Y."/>
            <person name="Strachan C.R."/>
            <person name="Herbold C.W."/>
            <person name="Kirkegaard R.H."/>
            <person name="Daims H."/>
        </authorList>
    </citation>
    <scope>NUCLEOTIDE SEQUENCE [LARGE SCALE GENOMIC DNA]</scope>
</reference>
<dbReference type="AlphaFoldDB" id="A0A7T0G2M2"/>
<sequence length="252" mass="28525">MLDEPFRWMEAVSTRHSYIREKLNKGQPVLGVPYNEGSLLVGFAPQPGKVYEIYDRIAFGALGHPADVERMRMTLLEMAHLEGFNRSASDVNLLRLLQFGIAPALKQNFEEVQRAPYLIQLLLAEIDPSGAPAFYRLNYDGYWETFPNGVAIAGDATVMDWISEEIGKTDFANMTLQQALKEALRLWEAGRKHSAELNDDHEEDESVPLSLKDAFGKWNLEAAVLSRTTPRKALFRRLGKDEIENVRAEAMK</sequence>
<keyword evidence="1" id="KW-0647">Proteasome</keyword>
<evidence type="ECO:0000313" key="2">
    <source>
        <dbReference type="Proteomes" id="UP000594464"/>
    </source>
</evidence>
<organism evidence="1 2">
    <name type="scientific">Candidatus Nitrohelix vancouverensis</name>
    <dbReference type="NCBI Taxonomy" id="2705534"/>
    <lineage>
        <taxon>Bacteria</taxon>
        <taxon>Pseudomonadati</taxon>
        <taxon>Nitrospinota/Tectimicrobiota group</taxon>
        <taxon>Nitrospinota</taxon>
        <taxon>Nitrospinia</taxon>
        <taxon>Nitrospinales</taxon>
        <taxon>Nitrospinaceae</taxon>
        <taxon>Candidatus Nitrohelix</taxon>
    </lineage>
</organism>
<dbReference type="GO" id="GO:0005839">
    <property type="term" value="C:proteasome core complex"/>
    <property type="evidence" value="ECO:0007669"/>
    <property type="project" value="InterPro"/>
</dbReference>
<dbReference type="Proteomes" id="UP000594464">
    <property type="component" value="Chromosome"/>
</dbReference>
<dbReference type="Pfam" id="PF00227">
    <property type="entry name" value="Proteasome"/>
    <property type="match status" value="1"/>
</dbReference>
<dbReference type="KEGG" id="nva:G3M78_03045"/>
<name>A0A7T0G2M2_9BACT</name>
<dbReference type="Gene3D" id="3.60.20.10">
    <property type="entry name" value="Glutamine Phosphoribosylpyrophosphate, subunit 1, domain 1"/>
    <property type="match status" value="1"/>
</dbReference>
<dbReference type="SUPFAM" id="SSF56235">
    <property type="entry name" value="N-terminal nucleophile aminohydrolases (Ntn hydrolases)"/>
    <property type="match status" value="1"/>
</dbReference>
<gene>
    <name evidence="1" type="ORF">G3M78_03045</name>
</gene>
<accession>A0A7T0G2M2</accession>
<evidence type="ECO:0000313" key="1">
    <source>
        <dbReference type="EMBL" id="QPJ64428.1"/>
    </source>
</evidence>
<proteinExistence type="predicted"/>
<dbReference type="InterPro" id="IPR001353">
    <property type="entry name" value="Proteasome_sua/b"/>
</dbReference>
<dbReference type="EMBL" id="CP048620">
    <property type="protein sequence ID" value="QPJ64428.1"/>
    <property type="molecule type" value="Genomic_DNA"/>
</dbReference>
<dbReference type="GO" id="GO:0051603">
    <property type="term" value="P:proteolysis involved in protein catabolic process"/>
    <property type="evidence" value="ECO:0007669"/>
    <property type="project" value="InterPro"/>
</dbReference>
<protein>
    <submittedName>
        <fullName evidence="1">Proteasome subunit alpha</fullName>
    </submittedName>
</protein>
<dbReference type="InterPro" id="IPR029055">
    <property type="entry name" value="Ntn_hydrolases_N"/>
</dbReference>